<evidence type="ECO:0000256" key="5">
    <source>
        <dbReference type="ARBA" id="ARBA00023136"/>
    </source>
</evidence>
<evidence type="ECO:0000256" key="7">
    <source>
        <dbReference type="SAM" id="Phobius"/>
    </source>
</evidence>
<comment type="subcellular location">
    <subcellularLocation>
        <location evidence="6">Cell membrane</location>
        <topology evidence="6">Multi-pass membrane protein</topology>
    </subcellularLocation>
    <subcellularLocation>
        <location evidence="1">Membrane</location>
        <topology evidence="1">Multi-pass membrane protein</topology>
    </subcellularLocation>
</comment>
<comment type="caution">
    <text evidence="8">The sequence shown here is derived from an EMBL/GenBank/DDBJ whole genome shotgun (WGS) entry which is preliminary data.</text>
</comment>
<evidence type="ECO:0000256" key="2">
    <source>
        <dbReference type="ARBA" id="ARBA00008034"/>
    </source>
</evidence>
<accession>A0A7C5L736</accession>
<dbReference type="Pfam" id="PF00950">
    <property type="entry name" value="ABC-3"/>
    <property type="match status" value="1"/>
</dbReference>
<evidence type="ECO:0000313" key="8">
    <source>
        <dbReference type="EMBL" id="HHJ64367.1"/>
    </source>
</evidence>
<dbReference type="InterPro" id="IPR001626">
    <property type="entry name" value="ABC_TroCD"/>
</dbReference>
<proteinExistence type="inferred from homology"/>
<dbReference type="InterPro" id="IPR037294">
    <property type="entry name" value="ABC_BtuC-like"/>
</dbReference>
<dbReference type="SUPFAM" id="SSF81345">
    <property type="entry name" value="ABC transporter involved in vitamin B12 uptake, BtuC"/>
    <property type="match status" value="1"/>
</dbReference>
<dbReference type="EMBL" id="DRNB01000202">
    <property type="protein sequence ID" value="HHJ64367.1"/>
    <property type="molecule type" value="Genomic_DNA"/>
</dbReference>
<gene>
    <name evidence="8" type="ORF">ENJ61_05605</name>
</gene>
<keyword evidence="6" id="KW-0813">Transport</keyword>
<organism evidence="8">
    <name type="scientific">Aquifex aeolicus</name>
    <dbReference type="NCBI Taxonomy" id="63363"/>
    <lineage>
        <taxon>Bacteria</taxon>
        <taxon>Pseudomonadati</taxon>
        <taxon>Aquificota</taxon>
        <taxon>Aquificia</taxon>
        <taxon>Aquificales</taxon>
        <taxon>Aquificaceae</taxon>
        <taxon>Aquifex</taxon>
    </lineage>
</organism>
<keyword evidence="5 7" id="KW-0472">Membrane</keyword>
<evidence type="ECO:0000256" key="1">
    <source>
        <dbReference type="ARBA" id="ARBA00004141"/>
    </source>
</evidence>
<dbReference type="PANTHER" id="PTHR30477:SF0">
    <property type="entry name" value="METAL TRANSPORT SYSTEM MEMBRANE PROTEIN TM_0125-RELATED"/>
    <property type="match status" value="1"/>
</dbReference>
<evidence type="ECO:0000256" key="3">
    <source>
        <dbReference type="ARBA" id="ARBA00022692"/>
    </source>
</evidence>
<name>A0A7C5L736_AQUAO</name>
<evidence type="ECO:0000256" key="4">
    <source>
        <dbReference type="ARBA" id="ARBA00022989"/>
    </source>
</evidence>
<protein>
    <submittedName>
        <fullName evidence="8">Metal ABC transporter permease</fullName>
    </submittedName>
</protein>
<feature type="transmembrane region" description="Helical" evidence="7">
    <location>
        <begin position="117"/>
        <end position="146"/>
    </location>
</feature>
<feature type="transmembrane region" description="Helical" evidence="7">
    <location>
        <begin position="167"/>
        <end position="187"/>
    </location>
</feature>
<reference evidence="8" key="1">
    <citation type="journal article" date="2020" name="mSystems">
        <title>Genome- and Community-Level Interaction Insights into Carbon Utilization and Element Cycling Functions of Hydrothermarchaeota in Hydrothermal Sediment.</title>
        <authorList>
            <person name="Zhou Z."/>
            <person name="Liu Y."/>
            <person name="Xu W."/>
            <person name="Pan J."/>
            <person name="Luo Z.H."/>
            <person name="Li M."/>
        </authorList>
    </citation>
    <scope>NUCLEOTIDE SEQUENCE [LARGE SCALE GENOMIC DNA]</scope>
    <source>
        <strain evidence="8">HyVt-501</strain>
    </source>
</reference>
<comment type="similarity">
    <text evidence="2 6">Belongs to the ABC-3 integral membrane protein family.</text>
</comment>
<dbReference type="Gene3D" id="1.10.3470.10">
    <property type="entry name" value="ABC transporter involved in vitamin B12 uptake, BtuC"/>
    <property type="match status" value="1"/>
</dbReference>
<feature type="non-terminal residue" evidence="8">
    <location>
        <position position="188"/>
    </location>
</feature>
<dbReference type="GO" id="GO:0010043">
    <property type="term" value="P:response to zinc ion"/>
    <property type="evidence" value="ECO:0007669"/>
    <property type="project" value="TreeGrafter"/>
</dbReference>
<feature type="transmembrane region" description="Helical" evidence="7">
    <location>
        <begin position="12"/>
        <end position="32"/>
    </location>
</feature>
<dbReference type="GO" id="GO:0055085">
    <property type="term" value="P:transmembrane transport"/>
    <property type="evidence" value="ECO:0007669"/>
    <property type="project" value="InterPro"/>
</dbReference>
<dbReference type="Proteomes" id="UP000885792">
    <property type="component" value="Unassembled WGS sequence"/>
</dbReference>
<dbReference type="PANTHER" id="PTHR30477">
    <property type="entry name" value="ABC-TRANSPORTER METAL-BINDING PROTEIN"/>
    <property type="match status" value="1"/>
</dbReference>
<feature type="transmembrane region" description="Helical" evidence="7">
    <location>
        <begin position="90"/>
        <end position="111"/>
    </location>
</feature>
<sequence>MELLSYDFVQRGLITGLMVAVSSAVAGVFLILRRMAFLGAGLSHAAFGGVAVSLAVGVDPLLFTALFTLAVGNFVQLVSGRRKVPGDAVIALVFSGGIALAVLLLGIFGGFSEHVFGYLFGSILMVTTGELIFSGAVLCGVLLFFLRYYRKLLLLTFSEEIAKVQGVNVRVLNHLLVSVASLVIVLAM</sequence>
<evidence type="ECO:0000256" key="6">
    <source>
        <dbReference type="RuleBase" id="RU003943"/>
    </source>
</evidence>
<dbReference type="GO" id="GO:0043190">
    <property type="term" value="C:ATP-binding cassette (ABC) transporter complex"/>
    <property type="evidence" value="ECO:0007669"/>
    <property type="project" value="InterPro"/>
</dbReference>
<dbReference type="AlphaFoldDB" id="A0A7C5L736"/>
<keyword evidence="4 7" id="KW-1133">Transmembrane helix</keyword>
<keyword evidence="3 6" id="KW-0812">Transmembrane</keyword>